<accession>A0A150WQW9</accession>
<dbReference type="PRINTS" id="PR00040">
    <property type="entry name" value="HTHMERR"/>
</dbReference>
<evidence type="ECO:0000256" key="4">
    <source>
        <dbReference type="ARBA" id="ARBA00023163"/>
    </source>
</evidence>
<dbReference type="PANTHER" id="PTHR30204">
    <property type="entry name" value="REDOX-CYCLING DRUG-SENSING TRANSCRIPTIONAL ACTIVATOR SOXR"/>
    <property type="match status" value="1"/>
</dbReference>
<dbReference type="GO" id="GO:0003677">
    <property type="term" value="F:DNA binding"/>
    <property type="evidence" value="ECO:0007669"/>
    <property type="project" value="UniProtKB-KW"/>
</dbReference>
<dbReference type="InterPro" id="IPR047057">
    <property type="entry name" value="MerR_fam"/>
</dbReference>
<dbReference type="PANTHER" id="PTHR30204:SF69">
    <property type="entry name" value="MERR-FAMILY TRANSCRIPTIONAL REGULATOR"/>
    <property type="match status" value="1"/>
</dbReference>
<name>A0A150WQW9_BDEBC</name>
<gene>
    <name evidence="6" type="ORF">AZI86_06680</name>
</gene>
<keyword evidence="7" id="KW-1185">Reference proteome</keyword>
<dbReference type="PROSITE" id="PS50937">
    <property type="entry name" value="HTH_MERR_2"/>
    <property type="match status" value="1"/>
</dbReference>
<evidence type="ECO:0000313" key="6">
    <source>
        <dbReference type="EMBL" id="KYG66724.1"/>
    </source>
</evidence>
<dbReference type="RefSeq" id="WP_061834303.1">
    <property type="nucleotide sequence ID" value="NZ_LUKE01000001.1"/>
</dbReference>
<dbReference type="SUPFAM" id="SSF46955">
    <property type="entry name" value="Putative DNA-binding domain"/>
    <property type="match status" value="1"/>
</dbReference>
<dbReference type="GO" id="GO:0003700">
    <property type="term" value="F:DNA-binding transcription factor activity"/>
    <property type="evidence" value="ECO:0007669"/>
    <property type="project" value="InterPro"/>
</dbReference>
<keyword evidence="2" id="KW-0805">Transcription regulation</keyword>
<keyword evidence="4" id="KW-0804">Transcription</keyword>
<evidence type="ECO:0000256" key="1">
    <source>
        <dbReference type="ARBA" id="ARBA00022491"/>
    </source>
</evidence>
<proteinExistence type="predicted"/>
<comment type="caution">
    <text evidence="6">The sequence shown here is derived from an EMBL/GenBank/DDBJ whole genome shotgun (WGS) entry which is preliminary data.</text>
</comment>
<dbReference type="InterPro" id="IPR000551">
    <property type="entry name" value="MerR-type_HTH_dom"/>
</dbReference>
<dbReference type="Proteomes" id="UP000075320">
    <property type="component" value="Unassembled WGS sequence"/>
</dbReference>
<evidence type="ECO:0000313" key="7">
    <source>
        <dbReference type="Proteomes" id="UP000075320"/>
    </source>
</evidence>
<dbReference type="EMBL" id="LUKE01000001">
    <property type="protein sequence ID" value="KYG66724.1"/>
    <property type="molecule type" value="Genomic_DNA"/>
</dbReference>
<evidence type="ECO:0000259" key="5">
    <source>
        <dbReference type="PROSITE" id="PS50937"/>
    </source>
</evidence>
<keyword evidence="1" id="KW-0678">Repressor</keyword>
<reference evidence="6 7" key="1">
    <citation type="submission" date="2016-03" db="EMBL/GenBank/DDBJ databases">
        <authorList>
            <person name="Ploux O."/>
        </authorList>
    </citation>
    <scope>NUCLEOTIDE SEQUENCE [LARGE SCALE GENOMIC DNA]</scope>
    <source>
        <strain evidence="6 7">R0</strain>
    </source>
</reference>
<feature type="domain" description="HTH merR-type" evidence="5">
    <location>
        <begin position="1"/>
        <end position="73"/>
    </location>
</feature>
<protein>
    <recommendedName>
        <fullName evidence="5">HTH merR-type domain-containing protein</fullName>
    </recommendedName>
</protein>
<sequence length="328" mass="36783">MKNWLTIGQFARESGFSPKALRLYEKMGLIISHARGDNDYRYYDQSQLATAGRIKELKDLGFTLNEVKDLLKVDEELNSEKLHSALLKRRDLISEQADVLRNQKNQVEKILSSLSKKTQPLEAEQRRAIMSFYGNISILVTGTQGLEKTASYIQKHFKNNGKDIPIVQWNKAQALPVQKPYILVCPEAVLGDSSVEEINADVIVVKNISAHDQNLKQKYLRLFLAAGPHVTTVINADDLASVDLAGDNSIRSGRIFYFSKNKALQEQISKIGGVIGQGDDVYLFGFNLQKKEIEFKLDKILALEDEVSYLSSLGAVLTAGFSYETLRP</sequence>
<dbReference type="InterPro" id="IPR009061">
    <property type="entry name" value="DNA-bd_dom_put_sf"/>
</dbReference>
<organism evidence="6 7">
    <name type="scientific">Bdellovibrio bacteriovorus</name>
    <dbReference type="NCBI Taxonomy" id="959"/>
    <lineage>
        <taxon>Bacteria</taxon>
        <taxon>Pseudomonadati</taxon>
        <taxon>Bdellovibrionota</taxon>
        <taxon>Bdellovibrionia</taxon>
        <taxon>Bdellovibrionales</taxon>
        <taxon>Pseudobdellovibrionaceae</taxon>
        <taxon>Bdellovibrio</taxon>
    </lineage>
</organism>
<dbReference type="Pfam" id="PF13411">
    <property type="entry name" value="MerR_1"/>
    <property type="match status" value="1"/>
</dbReference>
<dbReference type="Gene3D" id="1.10.1660.10">
    <property type="match status" value="1"/>
</dbReference>
<evidence type="ECO:0000256" key="2">
    <source>
        <dbReference type="ARBA" id="ARBA00023015"/>
    </source>
</evidence>
<evidence type="ECO:0000256" key="3">
    <source>
        <dbReference type="ARBA" id="ARBA00023125"/>
    </source>
</evidence>
<dbReference type="SMART" id="SM00422">
    <property type="entry name" value="HTH_MERR"/>
    <property type="match status" value="1"/>
</dbReference>
<dbReference type="OrthoDB" id="5297952at2"/>
<dbReference type="AlphaFoldDB" id="A0A150WQW9"/>
<keyword evidence="3" id="KW-0238">DNA-binding</keyword>